<proteinExistence type="predicted"/>
<dbReference type="Proteomes" id="UP000230538">
    <property type="component" value="Unassembled WGS sequence"/>
</dbReference>
<dbReference type="Gene3D" id="3.40.50.720">
    <property type="entry name" value="NAD(P)-binding Rossmann-like Domain"/>
    <property type="match status" value="1"/>
</dbReference>
<evidence type="ECO:0000313" key="9">
    <source>
        <dbReference type="Proteomes" id="UP000230538"/>
    </source>
</evidence>
<dbReference type="PANTHER" id="PTHR43078">
    <property type="entry name" value="UDP-GLUCURONIC ACID DECARBOXYLASE-RELATED"/>
    <property type="match status" value="1"/>
</dbReference>
<dbReference type="PANTHER" id="PTHR43078:SF6">
    <property type="entry name" value="UDP-GLUCURONIC ACID DECARBOXYLASE 1"/>
    <property type="match status" value="1"/>
</dbReference>
<dbReference type="Pfam" id="PF01370">
    <property type="entry name" value="Epimerase"/>
    <property type="match status" value="1"/>
</dbReference>
<feature type="transmembrane region" description="Helical" evidence="6">
    <location>
        <begin position="412"/>
        <end position="436"/>
    </location>
</feature>
<evidence type="ECO:0000256" key="5">
    <source>
        <dbReference type="SAM" id="MobiDB-lite"/>
    </source>
</evidence>
<dbReference type="InterPro" id="IPR036291">
    <property type="entry name" value="NAD(P)-bd_dom_sf"/>
</dbReference>
<organism evidence="8 9">
    <name type="scientific">candidate division WWE3 bacterium CG_4_9_14_3_um_filter_43_9</name>
    <dbReference type="NCBI Taxonomy" id="1975082"/>
    <lineage>
        <taxon>Bacteria</taxon>
        <taxon>Katanobacteria</taxon>
    </lineage>
</organism>
<comment type="cofactor">
    <cofactor evidence="1">
        <name>NAD(+)</name>
        <dbReference type="ChEBI" id="CHEBI:57540"/>
    </cofactor>
</comment>
<keyword evidence="3" id="KW-0520">NAD</keyword>
<protein>
    <recommendedName>
        <fullName evidence="7">NAD-dependent epimerase/dehydratase domain-containing protein</fullName>
    </recommendedName>
</protein>
<dbReference type="GO" id="GO:0070403">
    <property type="term" value="F:NAD+ binding"/>
    <property type="evidence" value="ECO:0007669"/>
    <property type="project" value="InterPro"/>
</dbReference>
<evidence type="ECO:0000256" key="1">
    <source>
        <dbReference type="ARBA" id="ARBA00001911"/>
    </source>
</evidence>
<dbReference type="GO" id="GO:0005737">
    <property type="term" value="C:cytoplasm"/>
    <property type="evidence" value="ECO:0007669"/>
    <property type="project" value="TreeGrafter"/>
</dbReference>
<gene>
    <name evidence="8" type="ORF">CO181_03240</name>
</gene>
<dbReference type="SUPFAM" id="SSF51735">
    <property type="entry name" value="NAD(P)-binding Rossmann-fold domains"/>
    <property type="match status" value="1"/>
</dbReference>
<reference evidence="9" key="1">
    <citation type="submission" date="2017-09" db="EMBL/GenBank/DDBJ databases">
        <title>Depth-based differentiation of microbial function through sediment-hosted aquifers and enrichment of novel symbionts in the deep terrestrial subsurface.</title>
        <authorList>
            <person name="Probst A.J."/>
            <person name="Ladd B."/>
            <person name="Jarett J.K."/>
            <person name="Geller-Mcgrath D.E."/>
            <person name="Sieber C.M.K."/>
            <person name="Emerson J.B."/>
            <person name="Anantharaman K."/>
            <person name="Thomas B.C."/>
            <person name="Malmstrom R."/>
            <person name="Stieglmeier M."/>
            <person name="Klingl A."/>
            <person name="Woyke T."/>
            <person name="Ryan C.M."/>
            <person name="Banfield J.F."/>
        </authorList>
    </citation>
    <scope>NUCLEOTIDE SEQUENCE [LARGE SCALE GENOMIC DNA]</scope>
</reference>
<evidence type="ECO:0000259" key="7">
    <source>
        <dbReference type="Pfam" id="PF01370"/>
    </source>
</evidence>
<dbReference type="InterPro" id="IPR025101">
    <property type="entry name" value="DUF4012"/>
</dbReference>
<keyword evidence="6" id="KW-0812">Transmembrane</keyword>
<dbReference type="InterPro" id="IPR001509">
    <property type="entry name" value="Epimerase_deHydtase"/>
</dbReference>
<comment type="caution">
    <text evidence="8">The sequence shown here is derived from an EMBL/GenBank/DDBJ whole genome shotgun (WGS) entry which is preliminary data.</text>
</comment>
<keyword evidence="2" id="KW-0210">Decarboxylase</keyword>
<evidence type="ECO:0000256" key="3">
    <source>
        <dbReference type="ARBA" id="ARBA00023027"/>
    </source>
</evidence>
<sequence>MGLDTKLSRKTRTRSLVVGGAGFIGSHLCEALLAQNQTVVCLDDLTTGSTENLLTAQRDPHFTFIEGDLSLADFSSFKNVDYIFHLAGLEAYLQEVKPSLQTLLTNSLGTKNLLDFALRTEAKFLFASTVDIYSGVASSLSLKFYYGKTEEDESRFSHNEAKRFGEALVEEYQNKYHLNTRVVRLADVYGSRMNLEADSPLNRLFAQAIEKKSLVVGNDGLRIFHPTYIGDVVYGIQRAALLDNTEAGIYYLVNPQEVEVYELAQLLSQQEKMPLKVEFQKSEEILLPPAKIEIAKSKEELRWEPKVSLKEGIKFTLLYFNQAENLTSQAQVTQEVQPKSKVAGQEEEASGMDKKSSSPFKFSFKNLLHSAHKPAEEAKEPKSDFKKLSSQKKDQPEGESPTKHAGVKPVKILILVASLSLVLIGLVGPLLSSLFFSYRGVKALEKAKADFSQLKFTQAQSELQKAAKSFNVANRNLEDLQWFATLFHWRDTSQDVSYLLSAAEDVSRALFSVSVGIEPVFGGIQNTLNPDPQEKNDFQKITRLADIEYTMALNKLSEAQAKIGAVRSQNFLPFLATKISQLEIQTLFAKEIIGKASLLNRLLPTIVGQNEDKVYLLLFQNNMERRATGVFIGSYGRILLKEGLLAEIKVDDIYNPDGLSKETIIPPAPLKQYLKVESWGMRDANWSPDFSKTAEQMIELYEKATSDRVDGVMALDLFFVEDLLRELGPMVLVDKGETITADNLFEKAEYYAEVNFKPGSEGKSDFLGDLGFQITQTLKTLPLSRWLNLVQVLQQDLQTKHLLLYFKEPVLEDLVLEQNWGGKVQETAGDFLWVVDSNVGGNKADYFVDRQVQYTVEVGRDGELTAQVLINYQHRGESEAWPGGTYKDYLRVYTPLGSKLATAENFIDGPATEEDLGYTVFAGYLEVSPTTTQIVSLAYSLPDKLVLGKDNLTYSFMGQKQAGARDEAFQFAMSWPQYLTLQSADPQGEILSQTYKFQTLLNSDQPVVLQFQNKASSQ</sequence>
<dbReference type="GO" id="GO:0042732">
    <property type="term" value="P:D-xylose metabolic process"/>
    <property type="evidence" value="ECO:0007669"/>
    <property type="project" value="InterPro"/>
</dbReference>
<evidence type="ECO:0000256" key="6">
    <source>
        <dbReference type="SAM" id="Phobius"/>
    </source>
</evidence>
<feature type="region of interest" description="Disordered" evidence="5">
    <location>
        <begin position="331"/>
        <end position="358"/>
    </location>
</feature>
<name>A0A2M7WX11_UNCKA</name>
<dbReference type="EMBL" id="PFXB01000086">
    <property type="protein sequence ID" value="PJA37520.1"/>
    <property type="molecule type" value="Genomic_DNA"/>
</dbReference>
<dbReference type="Pfam" id="PF13196">
    <property type="entry name" value="DUF4012"/>
    <property type="match status" value="1"/>
</dbReference>
<feature type="domain" description="NAD-dependent epimerase/dehydratase" evidence="7">
    <location>
        <begin position="16"/>
        <end position="240"/>
    </location>
</feature>
<evidence type="ECO:0000256" key="4">
    <source>
        <dbReference type="ARBA" id="ARBA00023239"/>
    </source>
</evidence>
<evidence type="ECO:0000256" key="2">
    <source>
        <dbReference type="ARBA" id="ARBA00022793"/>
    </source>
</evidence>
<feature type="compositionally biased region" description="Basic and acidic residues" evidence="5">
    <location>
        <begin position="373"/>
        <end position="402"/>
    </location>
</feature>
<keyword evidence="4" id="KW-0456">Lyase</keyword>
<keyword evidence="6" id="KW-0472">Membrane</keyword>
<dbReference type="GO" id="GO:0048040">
    <property type="term" value="F:UDP-glucuronate decarboxylase activity"/>
    <property type="evidence" value="ECO:0007669"/>
    <property type="project" value="TreeGrafter"/>
</dbReference>
<accession>A0A2M7WX11</accession>
<evidence type="ECO:0000313" key="8">
    <source>
        <dbReference type="EMBL" id="PJA37520.1"/>
    </source>
</evidence>
<feature type="region of interest" description="Disordered" evidence="5">
    <location>
        <begin position="373"/>
        <end position="404"/>
    </location>
</feature>
<dbReference type="InterPro" id="IPR044516">
    <property type="entry name" value="UXS-like"/>
</dbReference>
<dbReference type="AlphaFoldDB" id="A0A2M7WX11"/>
<keyword evidence="6" id="KW-1133">Transmembrane helix</keyword>